<evidence type="ECO:0000256" key="8">
    <source>
        <dbReference type="ARBA" id="ARBA00023242"/>
    </source>
</evidence>
<dbReference type="SUPFAM" id="SSF54211">
    <property type="entry name" value="Ribosomal protein S5 domain 2-like"/>
    <property type="match status" value="1"/>
</dbReference>
<dbReference type="GO" id="GO:0016075">
    <property type="term" value="P:rRNA catabolic process"/>
    <property type="evidence" value="ECO:0007669"/>
    <property type="project" value="TreeGrafter"/>
</dbReference>
<dbReference type="OMA" id="ILPTCIN"/>
<evidence type="ECO:0000256" key="7">
    <source>
        <dbReference type="ARBA" id="ARBA00022884"/>
    </source>
</evidence>
<evidence type="ECO:0000256" key="5">
    <source>
        <dbReference type="ARBA" id="ARBA00022552"/>
    </source>
</evidence>
<dbReference type="STRING" id="1064592.G0V6P4"/>
<dbReference type="Proteomes" id="UP000001640">
    <property type="component" value="Chromosome 1"/>
</dbReference>
<dbReference type="GO" id="GO:0000177">
    <property type="term" value="C:cytoplasmic exosome (RNase complex)"/>
    <property type="evidence" value="ECO:0007669"/>
    <property type="project" value="EnsemblFungi"/>
</dbReference>
<dbReference type="GO" id="GO:0071039">
    <property type="term" value="P:nuclear polyadenylation-dependent CUT catabolic process"/>
    <property type="evidence" value="ECO:0007669"/>
    <property type="project" value="EnsemblFungi"/>
</dbReference>
<dbReference type="GO" id="GO:0000467">
    <property type="term" value="P:exonucleolytic trimming to generate mature 3'-end of 5.8S rRNA from tricistronic rRNA transcript (SSU-rRNA, 5.8S rRNA, LSU-rRNA)"/>
    <property type="evidence" value="ECO:0007669"/>
    <property type="project" value="EnsemblFungi"/>
</dbReference>
<dbReference type="GeneID" id="96900621"/>
<dbReference type="InterPro" id="IPR050080">
    <property type="entry name" value="RNase_PH"/>
</dbReference>
<evidence type="ECO:0000313" key="11">
    <source>
        <dbReference type="Proteomes" id="UP000001640"/>
    </source>
</evidence>
<dbReference type="Gene3D" id="3.30.230.70">
    <property type="entry name" value="GHMP Kinase, N-terminal domain"/>
    <property type="match status" value="1"/>
</dbReference>
<evidence type="ECO:0000256" key="3">
    <source>
        <dbReference type="ARBA" id="ARBA00006678"/>
    </source>
</evidence>
<dbReference type="InterPro" id="IPR020568">
    <property type="entry name" value="Ribosomal_Su5_D2-typ_SF"/>
</dbReference>
<dbReference type="FunCoup" id="G0V6P4">
    <property type="interactions" value="194"/>
</dbReference>
<dbReference type="eggNOG" id="KOG1068">
    <property type="taxonomic scope" value="Eukaryota"/>
</dbReference>
<dbReference type="GO" id="GO:0071038">
    <property type="term" value="P:TRAMP-dependent tRNA surveillance pathway"/>
    <property type="evidence" value="ECO:0007669"/>
    <property type="project" value="EnsemblFungi"/>
</dbReference>
<comment type="similarity">
    <text evidence="3">Belongs to the RNase PH family.</text>
</comment>
<organism evidence="10 11">
    <name type="scientific">Naumovozyma castellii</name>
    <name type="common">Yeast</name>
    <name type="synonym">Saccharomyces castellii</name>
    <dbReference type="NCBI Taxonomy" id="27288"/>
    <lineage>
        <taxon>Eukaryota</taxon>
        <taxon>Fungi</taxon>
        <taxon>Dikarya</taxon>
        <taxon>Ascomycota</taxon>
        <taxon>Saccharomycotina</taxon>
        <taxon>Saccharomycetes</taxon>
        <taxon>Saccharomycetales</taxon>
        <taxon>Saccharomycetaceae</taxon>
        <taxon>Naumovozyma</taxon>
    </lineage>
</organism>
<dbReference type="EMBL" id="HE576752">
    <property type="protein sequence ID" value="CCC67140.1"/>
    <property type="molecule type" value="Genomic_DNA"/>
</dbReference>
<dbReference type="InParanoid" id="G0V6P4"/>
<dbReference type="PANTHER" id="PTHR11953:SF2">
    <property type="entry name" value="EXOSOME COMPLEX COMPONENT MTR3"/>
    <property type="match status" value="1"/>
</dbReference>
<keyword evidence="8" id="KW-0539">Nucleus</keyword>
<proteinExistence type="inferred from homology"/>
<reference key="2">
    <citation type="submission" date="2011-08" db="EMBL/GenBank/DDBJ databases">
        <title>Genome sequence of Naumovozyma castellii.</title>
        <authorList>
            <person name="Gordon J.L."/>
            <person name="Armisen D."/>
            <person name="Proux-Wera E."/>
            <person name="OhEigeartaigh S.S."/>
            <person name="Byrne K.P."/>
            <person name="Wolfe K.H."/>
        </authorList>
    </citation>
    <scope>NUCLEOTIDE SEQUENCE</scope>
    <source>
        <strain>Type strain:CBS 4309</strain>
    </source>
</reference>
<keyword evidence="4" id="KW-0963">Cytoplasm</keyword>
<dbReference type="InterPro" id="IPR027408">
    <property type="entry name" value="PNPase/RNase_PH_dom_sf"/>
</dbReference>
<dbReference type="GO" id="GO:0071028">
    <property type="term" value="P:nuclear mRNA surveillance"/>
    <property type="evidence" value="ECO:0007669"/>
    <property type="project" value="EnsemblFungi"/>
</dbReference>
<dbReference type="GO" id="GO:0000176">
    <property type="term" value="C:nuclear exosome (RNase complex)"/>
    <property type="evidence" value="ECO:0007669"/>
    <property type="project" value="EnsemblFungi"/>
</dbReference>
<evidence type="ECO:0000256" key="6">
    <source>
        <dbReference type="ARBA" id="ARBA00022835"/>
    </source>
</evidence>
<dbReference type="InterPro" id="IPR001247">
    <property type="entry name" value="ExoRNase_PH_dom1"/>
</dbReference>
<dbReference type="GO" id="GO:0005730">
    <property type="term" value="C:nucleolus"/>
    <property type="evidence" value="ECO:0007669"/>
    <property type="project" value="UniProtKB-SubCell"/>
</dbReference>
<dbReference type="AlphaFoldDB" id="G0V6P4"/>
<feature type="domain" description="Exoribonuclease phosphorolytic" evidence="9">
    <location>
        <begin position="46"/>
        <end position="166"/>
    </location>
</feature>
<dbReference type="Pfam" id="PF01138">
    <property type="entry name" value="RNase_PH"/>
    <property type="match status" value="1"/>
</dbReference>
<dbReference type="KEGG" id="ncs:NCAS_0A05820"/>
<evidence type="ECO:0000256" key="1">
    <source>
        <dbReference type="ARBA" id="ARBA00004123"/>
    </source>
</evidence>
<name>G0V6P4_NAUCA</name>
<reference evidence="10 11" key="1">
    <citation type="journal article" date="2011" name="Proc. Natl. Acad. Sci. U.S.A.">
        <title>Evolutionary erosion of yeast sex chromosomes by mating-type switching accidents.</title>
        <authorList>
            <person name="Gordon J.L."/>
            <person name="Armisen D."/>
            <person name="Proux-Wera E."/>
            <person name="Oheigeartaigh S.S."/>
            <person name="Byrne K.P."/>
            <person name="Wolfe K.H."/>
        </authorList>
    </citation>
    <scope>NUCLEOTIDE SEQUENCE [LARGE SCALE GENOMIC DNA]</scope>
    <source>
        <strain evidence="11">ATCC 76901 / BCRC 22586 / CBS 4309 / NBRC 1992 / NRRL Y-12630</strain>
    </source>
</reference>
<keyword evidence="6" id="KW-0271">Exosome</keyword>
<sequence length="239" mass="26597">MNVQDRRRLLGPSAAKPIVFTTVTSETTKVSEQEQQEQKQNETAALTIKSGVVENCNGSTLIESSKFSLLTSVYGPKSIRGSFTSQGTITIQLKNGVVENYQTTELKEVSSWLVGIFNSVVNLENYPKSGIDIFVNLIIDKQGDISKLIPFLIMGICLALVDGGIEIIDIVTGGEVNGNVVSFTRNGEEIVGFWKDHGEFDNNDDDLMNDLEKCKKQYLEYKNLMINYLLEQKKQKDNS</sequence>
<dbReference type="GO" id="GO:0071035">
    <property type="term" value="P:nuclear polyadenylation-dependent rRNA catabolic process"/>
    <property type="evidence" value="ECO:0007669"/>
    <property type="project" value="EnsemblFungi"/>
</dbReference>
<keyword evidence="7" id="KW-0694">RNA-binding</keyword>
<dbReference type="RefSeq" id="XP_003673523.1">
    <property type="nucleotide sequence ID" value="XM_003673475.1"/>
</dbReference>
<evidence type="ECO:0000256" key="2">
    <source>
        <dbReference type="ARBA" id="ARBA00004496"/>
    </source>
</evidence>
<comment type="subcellular location">
    <subcellularLocation>
        <location evidence="2">Cytoplasm</location>
    </subcellularLocation>
    <subcellularLocation>
        <location evidence="1">Nucleus</location>
    </subcellularLocation>
</comment>
<keyword evidence="11" id="KW-1185">Reference proteome</keyword>
<protein>
    <recommendedName>
        <fullName evidence="9">Exoribonuclease phosphorolytic domain-containing protein</fullName>
    </recommendedName>
</protein>
<gene>
    <name evidence="10" type="primary">NCAS0A05820</name>
    <name evidence="10" type="ordered locus">NCAS_0A05820</name>
</gene>
<evidence type="ECO:0000259" key="9">
    <source>
        <dbReference type="Pfam" id="PF01138"/>
    </source>
</evidence>
<dbReference type="OrthoDB" id="2504340at2759"/>
<keyword evidence="5" id="KW-0698">rRNA processing</keyword>
<dbReference type="GO" id="GO:0003723">
    <property type="term" value="F:RNA binding"/>
    <property type="evidence" value="ECO:0007669"/>
    <property type="project" value="UniProtKB-KW"/>
</dbReference>
<dbReference type="PANTHER" id="PTHR11953">
    <property type="entry name" value="EXOSOME COMPLEX COMPONENT"/>
    <property type="match status" value="1"/>
</dbReference>
<dbReference type="HOGENOM" id="CLU_078569_0_0_1"/>
<evidence type="ECO:0000256" key="4">
    <source>
        <dbReference type="ARBA" id="ARBA00022490"/>
    </source>
</evidence>
<accession>G0V6P4</accession>
<dbReference type="GO" id="GO:0034475">
    <property type="term" value="P:U4 snRNA 3'-end processing"/>
    <property type="evidence" value="ECO:0007669"/>
    <property type="project" value="EnsemblFungi"/>
</dbReference>
<dbReference type="GO" id="GO:0071051">
    <property type="term" value="P:poly(A)-dependent snoRNA 3'-end processing"/>
    <property type="evidence" value="ECO:0007669"/>
    <property type="project" value="EnsemblFungi"/>
</dbReference>
<evidence type="ECO:0000313" key="10">
    <source>
        <dbReference type="EMBL" id="CCC67140.1"/>
    </source>
</evidence>